<gene>
    <name evidence="1" type="ORF">ACAOBT_LOCUS12912</name>
    <name evidence="2" type="ORF">ACAOBT_LOCUS33998</name>
</gene>
<keyword evidence="3" id="KW-1185">Reference proteome</keyword>
<protein>
    <submittedName>
        <fullName evidence="1">Uncharacterized protein</fullName>
    </submittedName>
</protein>
<sequence length="142" mass="16045">MIRLEGYCQEFPNAKMRLINVEPKSINGNIIFDHSLVVTSTVTNFTKLIMTVDKKCKKSDSRDCGSCMNFTLRNIGHVIEDRQSPLSKAIRYEPPLTLPLKPGVYKYAAHQNIPVYPLMDKTSCISKMIVFNGEEVVLCCSI</sequence>
<dbReference type="EMBL" id="CAKOFQ010008461">
    <property type="protein sequence ID" value="CAH2014269.1"/>
    <property type="molecule type" value="Genomic_DNA"/>
</dbReference>
<name>A0A9P0KLA5_ACAOB</name>
<reference evidence="1" key="1">
    <citation type="submission" date="2022-03" db="EMBL/GenBank/DDBJ databases">
        <authorList>
            <person name="Sayadi A."/>
        </authorList>
    </citation>
    <scope>NUCLEOTIDE SEQUENCE</scope>
</reference>
<evidence type="ECO:0000313" key="3">
    <source>
        <dbReference type="Proteomes" id="UP001152888"/>
    </source>
</evidence>
<dbReference type="Proteomes" id="UP001152888">
    <property type="component" value="Unassembled WGS sequence"/>
</dbReference>
<dbReference type="OrthoDB" id="6627140at2759"/>
<organism evidence="1 3">
    <name type="scientific">Acanthoscelides obtectus</name>
    <name type="common">Bean weevil</name>
    <name type="synonym">Bruchus obtectus</name>
    <dbReference type="NCBI Taxonomy" id="200917"/>
    <lineage>
        <taxon>Eukaryota</taxon>
        <taxon>Metazoa</taxon>
        <taxon>Ecdysozoa</taxon>
        <taxon>Arthropoda</taxon>
        <taxon>Hexapoda</taxon>
        <taxon>Insecta</taxon>
        <taxon>Pterygota</taxon>
        <taxon>Neoptera</taxon>
        <taxon>Endopterygota</taxon>
        <taxon>Coleoptera</taxon>
        <taxon>Polyphaga</taxon>
        <taxon>Cucujiformia</taxon>
        <taxon>Chrysomeloidea</taxon>
        <taxon>Chrysomelidae</taxon>
        <taxon>Bruchinae</taxon>
        <taxon>Bruchini</taxon>
        <taxon>Acanthoscelides</taxon>
    </lineage>
</organism>
<comment type="caution">
    <text evidence="1">The sequence shown here is derived from an EMBL/GenBank/DDBJ whole genome shotgun (WGS) entry which is preliminary data.</text>
</comment>
<accession>A0A9P0KLA5</accession>
<evidence type="ECO:0000313" key="1">
    <source>
        <dbReference type="EMBL" id="CAH1977837.1"/>
    </source>
</evidence>
<evidence type="ECO:0000313" key="2">
    <source>
        <dbReference type="EMBL" id="CAH2014269.1"/>
    </source>
</evidence>
<dbReference type="EMBL" id="CAKOFQ010006866">
    <property type="protein sequence ID" value="CAH1977837.1"/>
    <property type="molecule type" value="Genomic_DNA"/>
</dbReference>
<proteinExistence type="predicted"/>
<dbReference type="AlphaFoldDB" id="A0A9P0KLA5"/>